<evidence type="ECO:0000256" key="1">
    <source>
        <dbReference type="ARBA" id="ARBA00004370"/>
    </source>
</evidence>
<dbReference type="GO" id="GO:0005794">
    <property type="term" value="C:Golgi apparatus"/>
    <property type="evidence" value="ECO:0007669"/>
    <property type="project" value="TreeGrafter"/>
</dbReference>
<dbReference type="PANTHER" id="PTHR10414">
    <property type="entry name" value="ETHANOLAMINEPHOSPHOTRANSFERASE"/>
    <property type="match status" value="1"/>
</dbReference>
<evidence type="ECO:0000313" key="6">
    <source>
        <dbReference type="Proteomes" id="UP000663825"/>
    </source>
</evidence>
<feature type="transmembrane region" description="Helical" evidence="4">
    <location>
        <begin position="159"/>
        <end position="176"/>
    </location>
</feature>
<dbReference type="EMBL" id="CAJNXB010000452">
    <property type="protein sequence ID" value="CAF3055803.1"/>
    <property type="molecule type" value="Genomic_DNA"/>
</dbReference>
<dbReference type="Proteomes" id="UP000663825">
    <property type="component" value="Unassembled WGS sequence"/>
</dbReference>
<dbReference type="GO" id="GO:0005789">
    <property type="term" value="C:endoplasmic reticulum membrane"/>
    <property type="evidence" value="ECO:0007669"/>
    <property type="project" value="TreeGrafter"/>
</dbReference>
<comment type="caution">
    <text evidence="5">The sequence shown here is derived from an EMBL/GenBank/DDBJ whole genome shotgun (WGS) entry which is preliminary data.</text>
</comment>
<keyword evidence="4" id="KW-1133">Transmembrane helix</keyword>
<feature type="transmembrane region" description="Helical" evidence="4">
    <location>
        <begin position="128"/>
        <end position="147"/>
    </location>
</feature>
<dbReference type="OrthoDB" id="196717at2759"/>
<reference evidence="5" key="1">
    <citation type="submission" date="2021-02" db="EMBL/GenBank/DDBJ databases">
        <authorList>
            <person name="Nowell W R."/>
        </authorList>
    </citation>
    <scope>NUCLEOTIDE SEQUENCE</scope>
</reference>
<organism evidence="5 6">
    <name type="scientific">Rotaria socialis</name>
    <dbReference type="NCBI Taxonomy" id="392032"/>
    <lineage>
        <taxon>Eukaryota</taxon>
        <taxon>Metazoa</taxon>
        <taxon>Spiralia</taxon>
        <taxon>Gnathifera</taxon>
        <taxon>Rotifera</taxon>
        <taxon>Eurotatoria</taxon>
        <taxon>Bdelloidea</taxon>
        <taxon>Philodinida</taxon>
        <taxon>Philodinidae</taxon>
        <taxon>Rotaria</taxon>
    </lineage>
</organism>
<accession>A0A817LTD3</accession>
<evidence type="ECO:0000256" key="3">
    <source>
        <dbReference type="ARBA" id="ARBA00023136"/>
    </source>
</evidence>
<evidence type="ECO:0000256" key="4">
    <source>
        <dbReference type="SAM" id="Phobius"/>
    </source>
</evidence>
<evidence type="ECO:0000256" key="2">
    <source>
        <dbReference type="ARBA" id="ARBA00010441"/>
    </source>
</evidence>
<dbReference type="PANTHER" id="PTHR10414:SF71">
    <property type="entry name" value="FI05338P"/>
    <property type="match status" value="1"/>
</dbReference>
<protein>
    <submittedName>
        <fullName evidence="5">Uncharacterized protein</fullName>
    </submittedName>
</protein>
<keyword evidence="3 4" id="KW-0472">Membrane</keyword>
<keyword evidence="4" id="KW-0812">Transmembrane</keyword>
<feature type="transmembrane region" description="Helical" evidence="4">
    <location>
        <begin position="100"/>
        <end position="122"/>
    </location>
</feature>
<proteinExistence type="inferred from homology"/>
<dbReference type="GO" id="GO:0006646">
    <property type="term" value="P:phosphatidylethanolamine biosynthetic process"/>
    <property type="evidence" value="ECO:0007669"/>
    <property type="project" value="TreeGrafter"/>
</dbReference>
<dbReference type="GO" id="GO:0004307">
    <property type="term" value="F:ethanolaminephosphotransferase activity"/>
    <property type="evidence" value="ECO:0007669"/>
    <property type="project" value="TreeGrafter"/>
</dbReference>
<feature type="transmembrane region" description="Helical" evidence="4">
    <location>
        <begin position="182"/>
        <end position="204"/>
    </location>
</feature>
<comment type="similarity">
    <text evidence="2">Belongs to the CDP-alcohol phosphatidyltransferase class-I family.</text>
</comment>
<sequence length="235" mass="26972">MNQNLNFLSNLQLGLATYISPQSQNRTPTAVFQFVDANTSLDFAVSYKHSDKYYPHPYTLQPAKWREIQQITTNEHYPQVISYQNGTGYNRTLYEAMRPLISPIVLFISSTWWALGSPYMIMEKQPRIFFSAIGATFSNIACRLVVAQMTTTRSDGFNKLLYILVPIQIMSVYGALTERMEFSLLFLYNIFVILAHLHYAICVVRQICDHLNIFAFKIKDSSTQSSSTEAHIKHS</sequence>
<name>A0A817LTD3_9BILA</name>
<gene>
    <name evidence="5" type="ORF">TIS948_LOCUS4279</name>
</gene>
<comment type="subcellular location">
    <subcellularLocation>
        <location evidence="1">Membrane</location>
    </subcellularLocation>
</comment>
<dbReference type="InterPro" id="IPR014472">
    <property type="entry name" value="CHOPT"/>
</dbReference>
<evidence type="ECO:0000313" key="5">
    <source>
        <dbReference type="EMBL" id="CAF3055803.1"/>
    </source>
</evidence>
<dbReference type="AlphaFoldDB" id="A0A817LTD3"/>